<evidence type="ECO:0000313" key="4">
    <source>
        <dbReference type="Proteomes" id="UP000196655"/>
    </source>
</evidence>
<feature type="domain" description="HTH cro/C1-type" evidence="2">
    <location>
        <begin position="19"/>
        <end position="73"/>
    </location>
</feature>
<evidence type="ECO:0000259" key="2">
    <source>
        <dbReference type="PROSITE" id="PS50943"/>
    </source>
</evidence>
<dbReference type="InterPro" id="IPR010982">
    <property type="entry name" value="Lambda_DNA-bd_dom_sf"/>
</dbReference>
<dbReference type="CDD" id="cd06462">
    <property type="entry name" value="Peptidase_S24_S26"/>
    <property type="match status" value="1"/>
</dbReference>
<keyword evidence="1" id="KW-0238">DNA-binding</keyword>
<name>A0A211ZQ70_9PROT</name>
<accession>A0A211ZQ70</accession>
<sequence length="236" mass="25380">MGIMPVPSRSPAERERHFIREWRKARNLTQGQLAEAIGTSIANISRIESHKQAYTQDMLEAIARHLGVATPFLLAGPPDEEGDGPYVAPSTSQALLRTRRITVVGFVGGADLIDYTSEDKARGLVFGLPAMADDIEAIVVRGGTLSPVYREGDILVYRPSDSRPSPDMLGDTCVVGLPDGRKFLKTLLPGSSADLFTLASLNHAIPPMTDVAVQSAARVGLRLSGQFLASLSRDQS</sequence>
<dbReference type="InterPro" id="IPR001387">
    <property type="entry name" value="Cro/C1-type_HTH"/>
</dbReference>
<dbReference type="GO" id="GO:0005829">
    <property type="term" value="C:cytosol"/>
    <property type="evidence" value="ECO:0007669"/>
    <property type="project" value="TreeGrafter"/>
</dbReference>
<dbReference type="Pfam" id="PF01381">
    <property type="entry name" value="HTH_3"/>
    <property type="match status" value="1"/>
</dbReference>
<dbReference type="AlphaFoldDB" id="A0A211ZQ70"/>
<dbReference type="SUPFAM" id="SSF47413">
    <property type="entry name" value="lambda repressor-like DNA-binding domains"/>
    <property type="match status" value="1"/>
</dbReference>
<dbReference type="CDD" id="cd00093">
    <property type="entry name" value="HTH_XRE"/>
    <property type="match status" value="1"/>
</dbReference>
<dbReference type="InterPro" id="IPR050807">
    <property type="entry name" value="TransReg_Diox_bact_type"/>
</dbReference>
<gene>
    <name evidence="3" type="ORF">BWR60_09485</name>
</gene>
<dbReference type="PANTHER" id="PTHR46797:SF1">
    <property type="entry name" value="METHYLPHOSPHONATE SYNTHASE"/>
    <property type="match status" value="1"/>
</dbReference>
<proteinExistence type="predicted"/>
<dbReference type="PROSITE" id="PS50943">
    <property type="entry name" value="HTH_CROC1"/>
    <property type="match status" value="1"/>
</dbReference>
<evidence type="ECO:0000313" key="3">
    <source>
        <dbReference type="EMBL" id="OWJ67428.1"/>
    </source>
</evidence>
<dbReference type="GO" id="GO:0003700">
    <property type="term" value="F:DNA-binding transcription factor activity"/>
    <property type="evidence" value="ECO:0007669"/>
    <property type="project" value="TreeGrafter"/>
</dbReference>
<protein>
    <recommendedName>
        <fullName evidence="2">HTH cro/C1-type domain-containing protein</fullName>
    </recommendedName>
</protein>
<comment type="caution">
    <text evidence="3">The sequence shown here is derived from an EMBL/GenBank/DDBJ whole genome shotgun (WGS) entry which is preliminary data.</text>
</comment>
<reference evidence="4" key="1">
    <citation type="submission" date="2017-05" db="EMBL/GenBank/DDBJ databases">
        <authorList>
            <person name="Macchi M."/>
            <person name="Festa S."/>
            <person name="Coppotelli B.M."/>
            <person name="Morelli I.S."/>
        </authorList>
    </citation>
    <scope>NUCLEOTIDE SEQUENCE [LARGE SCALE GENOMIC DNA]</scope>
    <source>
        <strain evidence="4">I</strain>
    </source>
</reference>
<keyword evidence="4" id="KW-1185">Reference proteome</keyword>
<dbReference type="Proteomes" id="UP000196655">
    <property type="component" value="Unassembled WGS sequence"/>
</dbReference>
<organism evidence="3 4">
    <name type="scientific">Inquilinus limosus</name>
    <dbReference type="NCBI Taxonomy" id="171674"/>
    <lineage>
        <taxon>Bacteria</taxon>
        <taxon>Pseudomonadati</taxon>
        <taxon>Pseudomonadota</taxon>
        <taxon>Alphaproteobacteria</taxon>
        <taxon>Rhodospirillales</taxon>
        <taxon>Rhodospirillaceae</taxon>
        <taxon>Inquilinus</taxon>
    </lineage>
</organism>
<dbReference type="EMBL" id="NHON01000013">
    <property type="protein sequence ID" value="OWJ67428.1"/>
    <property type="molecule type" value="Genomic_DNA"/>
</dbReference>
<dbReference type="GO" id="GO:0003677">
    <property type="term" value="F:DNA binding"/>
    <property type="evidence" value="ECO:0007669"/>
    <property type="project" value="UniProtKB-KW"/>
</dbReference>
<dbReference type="PANTHER" id="PTHR46797">
    <property type="entry name" value="HTH-TYPE TRANSCRIPTIONAL REGULATOR"/>
    <property type="match status" value="1"/>
</dbReference>
<evidence type="ECO:0000256" key="1">
    <source>
        <dbReference type="ARBA" id="ARBA00023125"/>
    </source>
</evidence>
<dbReference type="RefSeq" id="WP_088150770.1">
    <property type="nucleotide sequence ID" value="NZ_NHON01000013.1"/>
</dbReference>
<dbReference type="OrthoDB" id="9792157at2"/>
<dbReference type="SMART" id="SM00530">
    <property type="entry name" value="HTH_XRE"/>
    <property type="match status" value="1"/>
</dbReference>
<dbReference type="Gene3D" id="1.10.260.40">
    <property type="entry name" value="lambda repressor-like DNA-binding domains"/>
    <property type="match status" value="1"/>
</dbReference>